<reference evidence="3 4" key="1">
    <citation type="submission" date="2016-10" db="EMBL/GenBank/DDBJ databases">
        <title>Description of Gloeomargarita lithophora gen. nov., sp. nov., a thylakoid-bearing basal-branching cyanobacterium with intracellular carbonates, and proposal for Gloeomargaritales ord. nov.</title>
        <authorList>
            <person name="Moreira D."/>
            <person name="Tavera R."/>
            <person name="Benzerara K."/>
            <person name="Skouri-Panet F."/>
            <person name="Couradeau E."/>
            <person name="Gerard E."/>
            <person name="Loussert C."/>
            <person name="Novelo E."/>
            <person name="Zivanovic Y."/>
            <person name="Lopez-Garcia P."/>
        </authorList>
    </citation>
    <scope>NUCLEOTIDE SEQUENCE [LARGE SCALE GENOMIC DNA]</scope>
    <source>
        <strain evidence="3 4">D10</strain>
    </source>
</reference>
<dbReference type="PANTHER" id="PTHR42731:SF1">
    <property type="entry name" value="RADICAL SAM DOMAIN PROTEIN"/>
    <property type="match status" value="1"/>
</dbReference>
<evidence type="ECO:0000256" key="1">
    <source>
        <dbReference type="SAM" id="MobiDB-lite"/>
    </source>
</evidence>
<dbReference type="InterPro" id="IPR006638">
    <property type="entry name" value="Elp3/MiaA/NifB-like_rSAM"/>
</dbReference>
<evidence type="ECO:0000259" key="2">
    <source>
        <dbReference type="SMART" id="SM00729"/>
    </source>
</evidence>
<dbReference type="OrthoDB" id="9806827at2"/>
<proteinExistence type="predicted"/>
<dbReference type="STRING" id="1188229.GlitD10_0936"/>
<dbReference type="Gene3D" id="3.80.30.20">
    <property type="entry name" value="tm_1862 like domain"/>
    <property type="match status" value="1"/>
</dbReference>
<dbReference type="EMBL" id="CP017675">
    <property type="protein sequence ID" value="APB33254.1"/>
    <property type="molecule type" value="Genomic_DNA"/>
</dbReference>
<accession>A0A1J0ABE9</accession>
<dbReference type="Pfam" id="PF04055">
    <property type="entry name" value="Radical_SAM"/>
    <property type="match status" value="1"/>
</dbReference>
<sequence length="553" mass="61948">MSLPWAAEIHLFTPAVPETGAMPIVWAFPSTYNVGITSLGYQLIWGILAQRSDVRVSRLFTDGGEVLPSRPELVGFSFAWELDYPHIFNLLEQLGIPLLSHERQNHHPLVFGGGPVLSANPEPFANFFDVILLGDGEELIPNFLDNYQAIRNHNRPEKLLRLAQIPGIYIPQFYQPVYQSITGFLETVIPHPEVPPTIKRQTYKGNTLATSTVVTPHAAWENIYLVEVVRSCPEMCRFCLASYLTLPFRNAEINTGLIPAIQRGVAVTHRIGLLGPSVTQHPEFPELLTYLNQPEFDALRLSLASVRAATVDELLVETLVRHQSQSLTIAVESGSERLRQVINKKLTQPEIFQAAKVAQKGGLKGLKLYSIVGVPTENETDVQATVDLMQELRKIAPRLRLTLGCSTFVPKAHTPWQWLGVNPQAEKRLQFLSKHLGKLGVEFRPESYKDSLVQAVISRGDRRLTQLLLLTRNYGVSLGGIRRAFKELRGQLPPLDFYVHQDWSENRFLPWQHLTGTVGLAMLVSHRQRSFATAPSTAPPAGEWRVNSPESRG</sequence>
<feature type="region of interest" description="Disordered" evidence="1">
    <location>
        <begin position="531"/>
        <end position="553"/>
    </location>
</feature>
<dbReference type="InterPro" id="IPR007197">
    <property type="entry name" value="rSAM"/>
</dbReference>
<keyword evidence="4" id="KW-1185">Reference proteome</keyword>
<dbReference type="PANTHER" id="PTHR42731">
    <property type="entry name" value="SLL1084 PROTEIN"/>
    <property type="match status" value="1"/>
</dbReference>
<dbReference type="SUPFAM" id="SSF102114">
    <property type="entry name" value="Radical SAM enzymes"/>
    <property type="match status" value="1"/>
</dbReference>
<dbReference type="SMART" id="SM00729">
    <property type="entry name" value="Elp3"/>
    <property type="match status" value="1"/>
</dbReference>
<protein>
    <submittedName>
        <fullName evidence="3">Fe-S oxidoreductase</fullName>
    </submittedName>
</protein>
<dbReference type="Pfam" id="PF19864">
    <property type="entry name" value="Radical_SAM_N2"/>
    <property type="match status" value="1"/>
</dbReference>
<feature type="compositionally biased region" description="Low complexity" evidence="1">
    <location>
        <begin position="532"/>
        <end position="541"/>
    </location>
</feature>
<dbReference type="GO" id="GO:0051536">
    <property type="term" value="F:iron-sulfur cluster binding"/>
    <property type="evidence" value="ECO:0007669"/>
    <property type="project" value="InterPro"/>
</dbReference>
<dbReference type="Gene3D" id="3.40.50.280">
    <property type="entry name" value="Cobalamin-binding domain"/>
    <property type="match status" value="1"/>
</dbReference>
<evidence type="ECO:0000313" key="3">
    <source>
        <dbReference type="EMBL" id="APB33254.1"/>
    </source>
</evidence>
<dbReference type="Proteomes" id="UP000180235">
    <property type="component" value="Chromosome"/>
</dbReference>
<name>A0A1J0ABE9_9CYAN</name>
<dbReference type="GO" id="GO:0003824">
    <property type="term" value="F:catalytic activity"/>
    <property type="evidence" value="ECO:0007669"/>
    <property type="project" value="InterPro"/>
</dbReference>
<dbReference type="KEGG" id="glt:GlitD10_0936"/>
<dbReference type="InterPro" id="IPR023404">
    <property type="entry name" value="rSAM_horseshoe"/>
</dbReference>
<dbReference type="InterPro" id="IPR058240">
    <property type="entry name" value="rSAM_sf"/>
</dbReference>
<evidence type="ECO:0000313" key="4">
    <source>
        <dbReference type="Proteomes" id="UP000180235"/>
    </source>
</evidence>
<gene>
    <name evidence="3" type="ORF">GlitD10_0936</name>
</gene>
<dbReference type="InterPro" id="IPR045784">
    <property type="entry name" value="Radical_SAM_N2"/>
</dbReference>
<feature type="domain" description="Elp3/MiaA/NifB-like radical SAM core" evidence="2">
    <location>
        <begin position="222"/>
        <end position="434"/>
    </location>
</feature>
<dbReference type="SFLD" id="SFLDS00029">
    <property type="entry name" value="Radical_SAM"/>
    <property type="match status" value="1"/>
</dbReference>
<dbReference type="CDD" id="cd01335">
    <property type="entry name" value="Radical_SAM"/>
    <property type="match status" value="1"/>
</dbReference>
<dbReference type="SFLD" id="SFLDG01082">
    <property type="entry name" value="B12-binding_domain_containing"/>
    <property type="match status" value="1"/>
</dbReference>
<organism evidence="3 4">
    <name type="scientific">Gloeomargarita lithophora Alchichica-D10</name>
    <dbReference type="NCBI Taxonomy" id="1188229"/>
    <lineage>
        <taxon>Bacteria</taxon>
        <taxon>Bacillati</taxon>
        <taxon>Cyanobacteriota</taxon>
        <taxon>Cyanophyceae</taxon>
        <taxon>Gloeomargaritales</taxon>
        <taxon>Gloeomargaritaceae</taxon>
        <taxon>Gloeomargarita</taxon>
    </lineage>
</organism>
<dbReference type="AlphaFoldDB" id="A0A1J0ABE9"/>